<protein>
    <submittedName>
        <fullName evidence="10">Forkhead box protein K1-like</fullName>
    </submittedName>
</protein>
<dbReference type="AlphaFoldDB" id="A0A6A7FUX5"/>
<dbReference type="InterPro" id="IPR000253">
    <property type="entry name" value="FHA_dom"/>
</dbReference>
<dbReference type="GO" id="GO:0000981">
    <property type="term" value="F:DNA-binding transcription factor activity, RNA polymerase II-specific"/>
    <property type="evidence" value="ECO:0007669"/>
    <property type="project" value="TreeGrafter"/>
</dbReference>
<dbReference type="PROSITE" id="PS50039">
    <property type="entry name" value="FORK_HEAD_3"/>
    <property type="match status" value="1"/>
</dbReference>
<feature type="compositionally biased region" description="Polar residues" evidence="7">
    <location>
        <begin position="574"/>
        <end position="592"/>
    </location>
</feature>
<comment type="subcellular location">
    <subcellularLocation>
        <location evidence="1 6">Nucleus</location>
    </subcellularLocation>
</comment>
<proteinExistence type="evidence at transcript level"/>
<feature type="region of interest" description="Disordered" evidence="7">
    <location>
        <begin position="552"/>
        <end position="592"/>
    </location>
</feature>
<dbReference type="InterPro" id="IPR001766">
    <property type="entry name" value="Fork_head_dom"/>
</dbReference>
<dbReference type="PANTHER" id="PTHR45881:SF7">
    <property type="entry name" value="CHECKPOINT SUPPRESSOR 1-LIKE, ISOFORM A-RELATED"/>
    <property type="match status" value="1"/>
</dbReference>
<dbReference type="InterPro" id="IPR008984">
    <property type="entry name" value="SMAD_FHA_dom_sf"/>
</dbReference>
<sequence>MSAPAKGPDQNAWALLALQKSAPASPSVVPWSCEKGTAIARLEGKEFEFMIRQSRVVIGRNSSKGDVDVNMGHNSFISRKHIEIFFDTPHFYMQCNGKNGVFVDGVFQRKGAPPLRLPRQCTMRFPSTNIKIQFQSLVDEFDPPPPARIASPPKRKLQPLRISIPEHDEANLTSPFPSPTGTISAANSCPTSPRSYHGNVPSFISSSHHLSNLGRRLAPGSIVSVGAAAASSTVAGEPGVVAAAAAAVAGAAAAAGGGGGGGSGGYNNNNNAGLGHTANITLVTADHSGGGGGGQQQQVNIMQAAASVAAQHMHNKIIDGTAKVSIGGPDDGPSMNNNNNNSSSNTFMGRINTSILNTGNNSNNAFMEASNNNNNMMDVQQHQQQHAHLMEGSSNSNSSMVDAGGSHNGLQGTNILGMNVDEGAYFTSPHPPDAPDSPTGTKDDAKPPYSYAQLIVQAISSALDKQLTLSGIYSYITKHYPYYRTADKGWQNSIRHNLSLNRYFVKVPRSQEEPGKGSFWRIDPSSEGKLVDQAFKRRRQRGVPIFKAPFSHLSSRSAPTSPSHIGISGLVTPESLSREGSPTPSEQYHDNGTTGAAVAVHYQQQLHQQQHGSDGGNNTVTTVHFTDSSQYHHHHHDSNSGATATLHYHDGGGAATGDVVVTADVAGAGGLGDLHHHHQQQQFEIVTASLPQHQSPVRHVAGQGGAGNAIIQGGKYILATSSGNGTGTVVKTIDGNTIIEGSVVKTVGGIVDNNTAVSSGGVVKTVGGLVDAAAGGVVRTIGGVVKTISSSGGVEGGGVVATGAASQQQQVIIQQGSGDHNTTTQVILPSHLSTKFSGFVSVNGELKRVLATTSLATSNGSPAPGTSYITSSSSSTNNNNTLQHKQQHTNSATSPVVLGVVSQHQQQHTTTTSPVVVGVVSQQQQIIHTTTTISGGHANNNGTIATVTTHQQQQQQRPQQQQQQYHIKQVQQIPQPPSIQHHQPAIQISSSSDDKNTILTHYEQYECGDSSNKQQQQHETSIVVTAAAPLSDVNTGNNSGAAVEVPTSEPPHKKIRSDIP</sequence>
<feature type="domain" description="FHA" evidence="8">
    <location>
        <begin position="56"/>
        <end position="108"/>
    </location>
</feature>
<dbReference type="SMART" id="SM00240">
    <property type="entry name" value="FHA"/>
    <property type="match status" value="1"/>
</dbReference>
<feature type="region of interest" description="Disordered" evidence="7">
    <location>
        <begin position="1027"/>
        <end position="1060"/>
    </location>
</feature>
<dbReference type="InterPro" id="IPR036390">
    <property type="entry name" value="WH_DNA-bd_sf"/>
</dbReference>
<dbReference type="PRINTS" id="PR00053">
    <property type="entry name" value="FORKHEAD"/>
</dbReference>
<dbReference type="PROSITE" id="PS00658">
    <property type="entry name" value="FORK_HEAD_2"/>
    <property type="match status" value="1"/>
</dbReference>
<keyword evidence="2" id="KW-0805">Transcription regulation</keyword>
<dbReference type="CDD" id="cd20054">
    <property type="entry name" value="FH_FOXK1"/>
    <property type="match status" value="1"/>
</dbReference>
<dbReference type="SUPFAM" id="SSF46785">
    <property type="entry name" value="Winged helix' DNA-binding domain"/>
    <property type="match status" value="1"/>
</dbReference>
<feature type="region of interest" description="Disordered" evidence="7">
    <location>
        <begin position="165"/>
        <end position="194"/>
    </location>
</feature>
<keyword evidence="4" id="KW-0804">Transcription</keyword>
<dbReference type="PROSITE" id="PS50006">
    <property type="entry name" value="FHA_DOMAIN"/>
    <property type="match status" value="1"/>
</dbReference>
<dbReference type="GO" id="GO:0045893">
    <property type="term" value="P:positive regulation of DNA-templated transcription"/>
    <property type="evidence" value="ECO:0007669"/>
    <property type="project" value="UniProtKB-ARBA"/>
</dbReference>
<dbReference type="Gene3D" id="1.10.10.10">
    <property type="entry name" value="Winged helix-like DNA-binding domain superfamily/Winged helix DNA-binding domain"/>
    <property type="match status" value="1"/>
</dbReference>
<dbReference type="GO" id="GO:0000978">
    <property type="term" value="F:RNA polymerase II cis-regulatory region sequence-specific DNA binding"/>
    <property type="evidence" value="ECO:0007669"/>
    <property type="project" value="TreeGrafter"/>
</dbReference>
<feature type="region of interest" description="Disordered" evidence="7">
    <location>
        <begin position="426"/>
        <end position="446"/>
    </location>
</feature>
<dbReference type="InterPro" id="IPR047394">
    <property type="entry name" value="FH_FOXK1"/>
</dbReference>
<evidence type="ECO:0000313" key="10">
    <source>
        <dbReference type="EMBL" id="LAC22391.1"/>
    </source>
</evidence>
<dbReference type="FunFam" id="2.60.200.20:FF:000031">
    <property type="entry name" value="Forkhead box protein K1"/>
    <property type="match status" value="1"/>
</dbReference>
<dbReference type="Pfam" id="PF00250">
    <property type="entry name" value="Forkhead"/>
    <property type="match status" value="1"/>
</dbReference>
<evidence type="ECO:0000256" key="7">
    <source>
        <dbReference type="SAM" id="MobiDB-lite"/>
    </source>
</evidence>
<dbReference type="InterPro" id="IPR030456">
    <property type="entry name" value="TF_fork_head_CS_2"/>
</dbReference>
<dbReference type="SUPFAM" id="SSF49879">
    <property type="entry name" value="SMAD/FHA domain"/>
    <property type="match status" value="1"/>
</dbReference>
<feature type="domain" description="Fork-head" evidence="9">
    <location>
        <begin position="446"/>
        <end position="541"/>
    </location>
</feature>
<dbReference type="Gene3D" id="2.60.200.20">
    <property type="match status" value="1"/>
</dbReference>
<feature type="region of interest" description="Disordered" evidence="7">
    <location>
        <begin position="970"/>
        <end position="992"/>
    </location>
</feature>
<feature type="compositionally biased region" description="Low complexity" evidence="7">
    <location>
        <begin position="336"/>
        <end position="345"/>
    </location>
</feature>
<feature type="region of interest" description="Disordered" evidence="7">
    <location>
        <begin position="856"/>
        <end position="890"/>
    </location>
</feature>
<evidence type="ECO:0000256" key="2">
    <source>
        <dbReference type="ARBA" id="ARBA00023015"/>
    </source>
</evidence>
<evidence type="ECO:0000256" key="3">
    <source>
        <dbReference type="ARBA" id="ARBA00023125"/>
    </source>
</evidence>
<dbReference type="FunFam" id="1.10.10.10:FF:000030">
    <property type="entry name" value="Forkhead box protein K2"/>
    <property type="match status" value="1"/>
</dbReference>
<name>A0A6A7FUX5_9CRUS</name>
<dbReference type="InterPro" id="IPR018122">
    <property type="entry name" value="TF_fork_head_CS_1"/>
</dbReference>
<accession>A0A6A7FUX5</accession>
<feature type="compositionally biased region" description="Polar residues" evidence="7">
    <location>
        <begin position="171"/>
        <end position="194"/>
    </location>
</feature>
<reference evidence="10" key="1">
    <citation type="submission" date="2017-11" db="EMBL/GenBank/DDBJ databases">
        <title>The sensing device of the deep-sea amphipod.</title>
        <authorList>
            <person name="Kobayashi H."/>
            <person name="Nagahama T."/>
            <person name="Arai W."/>
            <person name="Sasagawa Y."/>
            <person name="Umeda M."/>
            <person name="Hayashi T."/>
            <person name="Nikaido I."/>
            <person name="Watanabe H."/>
            <person name="Oguri K."/>
            <person name="Kitazato H."/>
            <person name="Fujioka K."/>
            <person name="Kido Y."/>
            <person name="Takami H."/>
        </authorList>
    </citation>
    <scope>NUCLEOTIDE SEQUENCE</scope>
    <source>
        <tissue evidence="10">Whole body</tissue>
    </source>
</reference>
<feature type="region of interest" description="Disordered" evidence="7">
    <location>
        <begin position="324"/>
        <end position="362"/>
    </location>
</feature>
<dbReference type="InterPro" id="IPR036388">
    <property type="entry name" value="WH-like_DNA-bd_sf"/>
</dbReference>
<feature type="compositionally biased region" description="Basic and acidic residues" evidence="7">
    <location>
        <begin position="1050"/>
        <end position="1060"/>
    </location>
</feature>
<feature type="DNA-binding region" description="Fork-head" evidence="6">
    <location>
        <begin position="446"/>
        <end position="541"/>
    </location>
</feature>
<evidence type="ECO:0000259" key="8">
    <source>
        <dbReference type="PROSITE" id="PS50006"/>
    </source>
</evidence>
<dbReference type="PROSITE" id="PS00657">
    <property type="entry name" value="FORK_HEAD_1"/>
    <property type="match status" value="1"/>
</dbReference>
<organism evidence="10">
    <name type="scientific">Hirondellea gigas</name>
    <dbReference type="NCBI Taxonomy" id="1518452"/>
    <lineage>
        <taxon>Eukaryota</taxon>
        <taxon>Metazoa</taxon>
        <taxon>Ecdysozoa</taxon>
        <taxon>Arthropoda</taxon>
        <taxon>Crustacea</taxon>
        <taxon>Multicrustacea</taxon>
        <taxon>Malacostraca</taxon>
        <taxon>Eumalacostraca</taxon>
        <taxon>Peracarida</taxon>
        <taxon>Amphipoda</taxon>
        <taxon>Amphilochidea</taxon>
        <taxon>Lysianassida</taxon>
        <taxon>Lysianassidira</taxon>
        <taxon>Lysianassoidea</taxon>
        <taxon>Lysianassidae</taxon>
        <taxon>Hirondellea</taxon>
    </lineage>
</organism>
<evidence type="ECO:0000256" key="4">
    <source>
        <dbReference type="ARBA" id="ARBA00023163"/>
    </source>
</evidence>
<feature type="compositionally biased region" description="Low complexity" evidence="7">
    <location>
        <begin position="970"/>
        <end position="991"/>
    </location>
</feature>
<dbReference type="GO" id="GO:0005634">
    <property type="term" value="C:nucleus"/>
    <property type="evidence" value="ECO:0007669"/>
    <property type="project" value="UniProtKB-SubCell"/>
</dbReference>
<dbReference type="CDD" id="cd22688">
    <property type="entry name" value="FHA_FOXK"/>
    <property type="match status" value="1"/>
</dbReference>
<evidence type="ECO:0000256" key="5">
    <source>
        <dbReference type="ARBA" id="ARBA00023242"/>
    </source>
</evidence>
<evidence type="ECO:0000256" key="1">
    <source>
        <dbReference type="ARBA" id="ARBA00004123"/>
    </source>
</evidence>
<feature type="compositionally biased region" description="Polar residues" evidence="7">
    <location>
        <begin position="552"/>
        <end position="563"/>
    </location>
</feature>
<keyword evidence="3 6" id="KW-0238">DNA-binding</keyword>
<feature type="compositionally biased region" description="Low complexity" evidence="7">
    <location>
        <begin position="866"/>
        <end position="881"/>
    </location>
</feature>
<dbReference type="SMART" id="SM00339">
    <property type="entry name" value="FH"/>
    <property type="match status" value="1"/>
</dbReference>
<evidence type="ECO:0000256" key="6">
    <source>
        <dbReference type="PROSITE-ProRule" id="PRU00089"/>
    </source>
</evidence>
<dbReference type="PANTHER" id="PTHR45881">
    <property type="entry name" value="CHECKPOINT SUPPRESSOR 1-LIKE, ISOFORM A-RELATED"/>
    <property type="match status" value="1"/>
</dbReference>
<evidence type="ECO:0000259" key="9">
    <source>
        <dbReference type="PROSITE" id="PS50039"/>
    </source>
</evidence>
<dbReference type="EMBL" id="IACT01003140">
    <property type="protein sequence ID" value="LAC22391.1"/>
    <property type="molecule type" value="mRNA"/>
</dbReference>
<keyword evidence="5 6" id="KW-0539">Nucleus</keyword>
<dbReference type="Pfam" id="PF00498">
    <property type="entry name" value="FHA"/>
    <property type="match status" value="1"/>
</dbReference>